<dbReference type="InterPro" id="IPR009822">
    <property type="entry name" value="YaeQ"/>
</dbReference>
<dbReference type="Pfam" id="PF07152">
    <property type="entry name" value="YaeQ"/>
    <property type="match status" value="1"/>
</dbReference>
<dbReference type="Proteomes" id="UP001163726">
    <property type="component" value="Chromosome"/>
</dbReference>
<dbReference type="PANTHER" id="PTHR38784:SF1">
    <property type="entry name" value="SUCROSE PHOSPHORYLASE"/>
    <property type="match status" value="1"/>
</dbReference>
<keyword evidence="2" id="KW-1185">Reference proteome</keyword>
<name>A0ABY7ANV9_9ALTE</name>
<accession>A0ABY7ANV9</accession>
<dbReference type="RefSeq" id="WP_268075730.1">
    <property type="nucleotide sequence ID" value="NZ_CP109965.1"/>
</dbReference>
<sequence length="136" mass="15763">MARIIAYCLHAKAQLTFTKGLCAVDEPDIWHKTLDDQISLWIDVGEPSFDRIKKSCRLAKKVLVYSFNSKSNVWWTQSKNKMRTTSAEFYQFDDNDIAKLAGLIERTMEWSVTINDNCAYITSEQGECEVNWQKLN</sequence>
<dbReference type="SUPFAM" id="SSF52980">
    <property type="entry name" value="Restriction endonuclease-like"/>
    <property type="match status" value="1"/>
</dbReference>
<proteinExistence type="predicted"/>
<dbReference type="SMART" id="SM01322">
    <property type="entry name" value="YaeQ"/>
    <property type="match status" value="1"/>
</dbReference>
<evidence type="ECO:0000313" key="1">
    <source>
        <dbReference type="EMBL" id="WAJ71253.1"/>
    </source>
</evidence>
<dbReference type="PANTHER" id="PTHR38784">
    <property type="entry name" value="SUCROSE PHOSPHORYLASE"/>
    <property type="match status" value="1"/>
</dbReference>
<organism evidence="1 2">
    <name type="scientific">Catenovulum adriaticum</name>
    <dbReference type="NCBI Taxonomy" id="2984846"/>
    <lineage>
        <taxon>Bacteria</taxon>
        <taxon>Pseudomonadati</taxon>
        <taxon>Pseudomonadota</taxon>
        <taxon>Gammaproteobacteria</taxon>
        <taxon>Alteromonadales</taxon>
        <taxon>Alteromonadaceae</taxon>
        <taxon>Catenovulum</taxon>
    </lineage>
</organism>
<protein>
    <submittedName>
        <fullName evidence="1">YaeQ family protein</fullName>
    </submittedName>
</protein>
<reference evidence="1" key="1">
    <citation type="submission" date="2022-10" db="EMBL/GenBank/DDBJ databases">
        <title>Catenovulum adriacola sp. nov. isolated in the Harbour of Susak.</title>
        <authorList>
            <person name="Schoch T."/>
            <person name="Reich S.J."/>
            <person name="Stoeferle S."/>
            <person name="Flaiz M."/>
            <person name="Kazda M."/>
            <person name="Riedel C.U."/>
            <person name="Duerre P."/>
        </authorList>
    </citation>
    <scope>NUCLEOTIDE SEQUENCE</scope>
    <source>
        <strain evidence="1">TS8</strain>
    </source>
</reference>
<gene>
    <name evidence="1" type="ORF">OLW01_05490</name>
</gene>
<dbReference type="InterPro" id="IPR011335">
    <property type="entry name" value="Restrct_endonuc-II-like"/>
</dbReference>
<evidence type="ECO:0000313" key="2">
    <source>
        <dbReference type="Proteomes" id="UP001163726"/>
    </source>
</evidence>
<dbReference type="Gene3D" id="3.10.640.10">
    <property type="entry name" value="Restriction endonuclease-like alpha-beta roll domain"/>
    <property type="match status" value="1"/>
</dbReference>
<dbReference type="EMBL" id="CP109965">
    <property type="protein sequence ID" value="WAJ71253.1"/>
    <property type="molecule type" value="Genomic_DNA"/>
</dbReference>
<dbReference type="InterPro" id="IPR038590">
    <property type="entry name" value="YaeQ_sf"/>
</dbReference>